<feature type="transmembrane region" description="Helical" evidence="7">
    <location>
        <begin position="72"/>
        <end position="105"/>
    </location>
</feature>
<feature type="transmembrane region" description="Helical" evidence="7">
    <location>
        <begin position="135"/>
        <end position="154"/>
    </location>
</feature>
<dbReference type="Gene3D" id="1.20.1250.20">
    <property type="entry name" value="MFS general substrate transporter like domains"/>
    <property type="match status" value="1"/>
</dbReference>
<feature type="transmembrane region" description="Helical" evidence="7">
    <location>
        <begin position="240"/>
        <end position="261"/>
    </location>
</feature>
<dbReference type="PANTHER" id="PTHR23517">
    <property type="entry name" value="RESISTANCE PROTEIN MDTM, PUTATIVE-RELATED-RELATED"/>
    <property type="match status" value="1"/>
</dbReference>
<gene>
    <name evidence="8" type="ORF">Aiant_47900</name>
</gene>
<dbReference type="Pfam" id="PF07690">
    <property type="entry name" value="MFS_1"/>
    <property type="match status" value="1"/>
</dbReference>
<evidence type="ECO:0000256" key="7">
    <source>
        <dbReference type="SAM" id="Phobius"/>
    </source>
</evidence>
<keyword evidence="6 7" id="KW-0472">Membrane</keyword>
<feature type="transmembrane region" description="Helical" evidence="7">
    <location>
        <begin position="160"/>
        <end position="179"/>
    </location>
</feature>
<reference evidence="8 9" key="1">
    <citation type="submission" date="2020-08" db="EMBL/GenBank/DDBJ databases">
        <title>Whole genome shotgun sequence of Actinoplanes ianthinogenes NBRC 13996.</title>
        <authorList>
            <person name="Komaki H."/>
            <person name="Tamura T."/>
        </authorList>
    </citation>
    <scope>NUCLEOTIDE SEQUENCE [LARGE SCALE GENOMIC DNA]</scope>
    <source>
        <strain evidence="8 9">NBRC 13996</strain>
    </source>
</reference>
<dbReference type="PANTHER" id="PTHR23517:SF2">
    <property type="entry name" value="MULTIDRUG RESISTANCE PROTEIN MDTH"/>
    <property type="match status" value="1"/>
</dbReference>
<evidence type="ECO:0000256" key="3">
    <source>
        <dbReference type="ARBA" id="ARBA00022475"/>
    </source>
</evidence>
<dbReference type="EMBL" id="AP023356">
    <property type="protein sequence ID" value="BCJ44133.1"/>
    <property type="molecule type" value="Genomic_DNA"/>
</dbReference>
<evidence type="ECO:0000313" key="8">
    <source>
        <dbReference type="EMBL" id="BCJ44133.1"/>
    </source>
</evidence>
<keyword evidence="9" id="KW-1185">Reference proteome</keyword>
<dbReference type="InterPro" id="IPR050171">
    <property type="entry name" value="MFS_Transporters"/>
</dbReference>
<comment type="subcellular location">
    <subcellularLocation>
        <location evidence="1">Cell membrane</location>
        <topology evidence="1">Multi-pass membrane protein</topology>
    </subcellularLocation>
</comment>
<evidence type="ECO:0000256" key="4">
    <source>
        <dbReference type="ARBA" id="ARBA00022692"/>
    </source>
</evidence>
<organism evidence="8 9">
    <name type="scientific">Actinoplanes ianthinogenes</name>
    <dbReference type="NCBI Taxonomy" id="122358"/>
    <lineage>
        <taxon>Bacteria</taxon>
        <taxon>Bacillati</taxon>
        <taxon>Actinomycetota</taxon>
        <taxon>Actinomycetes</taxon>
        <taxon>Micromonosporales</taxon>
        <taxon>Micromonosporaceae</taxon>
        <taxon>Actinoplanes</taxon>
    </lineage>
</organism>
<evidence type="ECO:0000256" key="2">
    <source>
        <dbReference type="ARBA" id="ARBA00022448"/>
    </source>
</evidence>
<accession>A0ABM7LXR0</accession>
<keyword evidence="4 7" id="KW-0812">Transmembrane</keyword>
<dbReference type="SUPFAM" id="SSF103473">
    <property type="entry name" value="MFS general substrate transporter"/>
    <property type="match status" value="1"/>
</dbReference>
<name>A0ABM7LXR0_9ACTN</name>
<dbReference type="Proteomes" id="UP000676967">
    <property type="component" value="Chromosome"/>
</dbReference>
<sequence>MLNPGRTLVLAQLITNVGNGAFATCSVLYLTRVVGISPAMLGLGLSIAGVAGVLAGVPAGHLADRRGPRNVAALLIGLTGLASAAYIVLGSFPAFVAVACCYAVFDRGAYAARQALMASVLAGEHLVRARARMRVVTNIGMSVGAGLGALALLVDRPGAYYAVLALDAVTFFGCALLVLRLPDTRPTAAPSRPDEPKLAVLRDGPYATITVLNMIMSLHMPLLDVILPLWIVHHTQAPTALAAVLVVLNTVTVVLLQVRVTKNIDTLNSSVRASRLAGLVLLGVCVLFALSEGRSALAATALLVAAMALHVYGEMVQSSAGWVLAYELAPADRQGQYQGLFNSGMAVNQMIAPAILTALLIAWGTPGWIVLGALFVLAGLAVQPACRWAVSVKETHEPQSA</sequence>
<evidence type="ECO:0000256" key="1">
    <source>
        <dbReference type="ARBA" id="ARBA00004651"/>
    </source>
</evidence>
<evidence type="ECO:0000256" key="5">
    <source>
        <dbReference type="ARBA" id="ARBA00022989"/>
    </source>
</evidence>
<feature type="transmembrane region" description="Helical" evidence="7">
    <location>
        <begin position="273"/>
        <end position="290"/>
    </location>
</feature>
<protein>
    <submittedName>
        <fullName evidence="8">MFS transporter</fullName>
    </submittedName>
</protein>
<evidence type="ECO:0000313" key="9">
    <source>
        <dbReference type="Proteomes" id="UP000676967"/>
    </source>
</evidence>
<dbReference type="InterPro" id="IPR036259">
    <property type="entry name" value="MFS_trans_sf"/>
</dbReference>
<dbReference type="InterPro" id="IPR011701">
    <property type="entry name" value="MFS"/>
</dbReference>
<evidence type="ECO:0000256" key="6">
    <source>
        <dbReference type="ARBA" id="ARBA00023136"/>
    </source>
</evidence>
<keyword evidence="3" id="KW-1003">Cell membrane</keyword>
<keyword evidence="5 7" id="KW-1133">Transmembrane helix</keyword>
<keyword evidence="2" id="KW-0813">Transport</keyword>
<proteinExistence type="predicted"/>
<feature type="transmembrane region" description="Helical" evidence="7">
    <location>
        <begin position="39"/>
        <end position="60"/>
    </location>
</feature>
<dbReference type="RefSeq" id="WP_189329056.1">
    <property type="nucleotide sequence ID" value="NZ_AP023356.1"/>
</dbReference>